<accession>A0A382Y749</accession>
<dbReference type="InterPro" id="IPR043129">
    <property type="entry name" value="ATPase_NBD"/>
</dbReference>
<organism evidence="2">
    <name type="scientific">marine metagenome</name>
    <dbReference type="NCBI Taxonomy" id="408172"/>
    <lineage>
        <taxon>unclassified sequences</taxon>
        <taxon>metagenomes</taxon>
        <taxon>ecological metagenomes</taxon>
    </lineage>
</organism>
<gene>
    <name evidence="2" type="ORF">METZ01_LOCUS431927</name>
</gene>
<feature type="domain" description="Carbamoyltransferase" evidence="1">
    <location>
        <begin position="3"/>
        <end position="218"/>
    </location>
</feature>
<name>A0A382Y749_9ZZZZ</name>
<dbReference type="InterPro" id="IPR003696">
    <property type="entry name" value="Carbtransf_dom"/>
</dbReference>
<proteinExistence type="predicted"/>
<dbReference type="AlphaFoldDB" id="A0A382Y749"/>
<dbReference type="InterPro" id="IPR051338">
    <property type="entry name" value="NodU/CmcH_Carbamoyltrnsfr"/>
</dbReference>
<dbReference type="SUPFAM" id="SSF53067">
    <property type="entry name" value="Actin-like ATPase domain"/>
    <property type="match status" value="1"/>
</dbReference>
<dbReference type="EMBL" id="UINC01173461">
    <property type="protein sequence ID" value="SVD79073.1"/>
    <property type="molecule type" value="Genomic_DNA"/>
</dbReference>
<dbReference type="Pfam" id="PF02543">
    <property type="entry name" value="Carbam_trans_N"/>
    <property type="match status" value="1"/>
</dbReference>
<dbReference type="CDD" id="cd24100">
    <property type="entry name" value="ASKHA_NBD_MJ1051-like_N"/>
    <property type="match status" value="1"/>
</dbReference>
<feature type="non-terminal residue" evidence="2">
    <location>
        <position position="233"/>
    </location>
</feature>
<evidence type="ECO:0000313" key="2">
    <source>
        <dbReference type="EMBL" id="SVD79073.1"/>
    </source>
</evidence>
<protein>
    <recommendedName>
        <fullName evidence="1">Carbamoyltransferase domain-containing protein</fullName>
    </recommendedName>
</protein>
<dbReference type="GO" id="GO:0003824">
    <property type="term" value="F:catalytic activity"/>
    <property type="evidence" value="ECO:0007669"/>
    <property type="project" value="InterPro"/>
</dbReference>
<dbReference type="PANTHER" id="PTHR34847">
    <property type="entry name" value="NODULATION PROTEIN U"/>
    <property type="match status" value="1"/>
</dbReference>
<evidence type="ECO:0000259" key="1">
    <source>
        <dbReference type="Pfam" id="PF02543"/>
    </source>
</evidence>
<dbReference type="Gene3D" id="3.30.420.40">
    <property type="match status" value="1"/>
</dbReference>
<reference evidence="2" key="1">
    <citation type="submission" date="2018-05" db="EMBL/GenBank/DDBJ databases">
        <authorList>
            <person name="Lanie J.A."/>
            <person name="Ng W.-L."/>
            <person name="Kazmierczak K.M."/>
            <person name="Andrzejewski T.M."/>
            <person name="Davidsen T.M."/>
            <person name="Wayne K.J."/>
            <person name="Tettelin H."/>
            <person name="Glass J.I."/>
            <person name="Rusch D."/>
            <person name="Podicherti R."/>
            <person name="Tsui H.-C.T."/>
            <person name="Winkler M.E."/>
        </authorList>
    </citation>
    <scope>NUCLEOTIDE SEQUENCE</scope>
</reference>
<sequence>MNILGVSFLSDASAAVLSDGRLVSAVSEERLNRIKMWNGIPDQAIQTALSLAGITLDDVDVIATHGAAPVSPDAAPFRAKEQMIKNSALSTERQDAQLLNIRSRYDHESMVLGSRTPGYLKEIRKLNKPLRVFAHHEAHAASAYYGSEWDECVILTADGWGEDASATLSRGVNGQLESISRSHTFDSLGYFYGSVTKALGFIPHRHEGKVLGLAAYCKKPRSYSTIKSMVDYD</sequence>
<dbReference type="PANTHER" id="PTHR34847:SF1">
    <property type="entry name" value="NODULATION PROTEIN U"/>
    <property type="match status" value="1"/>
</dbReference>